<feature type="short sequence motif" description="GXSXG" evidence="5">
    <location>
        <begin position="253"/>
        <end position="257"/>
    </location>
</feature>
<feature type="region of interest" description="Disordered" evidence="6">
    <location>
        <begin position="1"/>
        <end position="35"/>
    </location>
</feature>
<feature type="compositionally biased region" description="Polar residues" evidence="6">
    <location>
        <begin position="607"/>
        <end position="621"/>
    </location>
</feature>
<sequence length="914" mass="100328">MSFLSDTVLSSSARLHTGREGEAGQNDGLKRTSQSPAGLLTPLIQLVRDPFGTKAGEEIVSRAPVERPAVTEDADRKQVLYLRMRNAESYDDWKAAATELDSLEGNDAWKLEDESPEYDAALVKARLEQLDDARLSCDVQRMLFLIRTSLTRGLGGMGHLRMYKHSHVGTKKLIERYIDSAVQTLNALHEVSAKQGDRCPVDHNVIMQGLLHTRQSFGRTALLLSGGGTFGMNHIGVVKSLWEMRLLPRIVSGASAGSIVCAILCSKTDTEIPAVLHEFCYGDLNVFEKVGDEDSLMRKATRFLKYGSLFDISHLMRVMKNMLGDITFQESYNRTRRILNITVSSASMYELPRLLNYITAPDVMIWSAVCASCSVPFIFSAASLLAKDRKTGKEVPWNPTPNAGWIDGSVDNDLPMTRLAEMFNVNHFIVSQVNPHVVPFLAKEENVGAEMQQSSALSAGPSWMHNMASFAKSEALHRLDVLAEMGILPNAVTKARSILNQRYSGDITIFPTISYSNFPKILSNPTTEFMLRCMLTGEQATWPKLSRIQNHVAIEIALDEAVHNVRDSVAFSQSQVDLRLNNLHRPLSQGNDVRPMQRVRLLHKSTRFGNGTAPSTPSMEMTSPAIPRRSHPRIKLPPKPAPAAKPYLPTHPSRRGTRSLDINQLSSSNVDAVSSSTNPDGSSSDGDFSTHDESDTTESLSSHSPPNSPSRQMPTLWPSTRQVLFPSSSQPATPSLTATGFGHRSSSSLNITMTSTAPSSPELRYKRLFHPPVPSPVLESEPVAPEIQQEIERTMQPLAQTYPALQQTESVPEDQRAPPAPSVRTDSLNEAQIRAFDAPALSPVISPSTTRDEAKANVKKKLSQHDIKATERSRRDGRRGSAQGAGLGLMLDISGTRGMMLRKKGSRGGSSAAS</sequence>
<keyword evidence="4 5" id="KW-0443">Lipid metabolism</keyword>
<proteinExistence type="predicted"/>
<dbReference type="PANTHER" id="PTHR14226:SF10">
    <property type="entry name" value="TRIACYLGLYCEROL LIPASE 4-RELATED"/>
    <property type="match status" value="1"/>
</dbReference>
<evidence type="ECO:0000256" key="6">
    <source>
        <dbReference type="SAM" id="MobiDB-lite"/>
    </source>
</evidence>
<dbReference type="PANTHER" id="PTHR14226">
    <property type="entry name" value="NEUROPATHY TARGET ESTERASE/SWISS CHEESE D.MELANOGASTER"/>
    <property type="match status" value="1"/>
</dbReference>
<dbReference type="Gene3D" id="3.40.1090.10">
    <property type="entry name" value="Cytosolic phospholipase A2 catalytic domain"/>
    <property type="match status" value="2"/>
</dbReference>
<accession>A0A6A6IY17</accession>
<dbReference type="InterPro" id="IPR050301">
    <property type="entry name" value="NTE"/>
</dbReference>
<evidence type="ECO:0000256" key="1">
    <source>
        <dbReference type="ARBA" id="ARBA00002682"/>
    </source>
</evidence>
<dbReference type="GO" id="GO:0006641">
    <property type="term" value="P:triglyceride metabolic process"/>
    <property type="evidence" value="ECO:0007669"/>
    <property type="project" value="UniProtKB-ARBA"/>
</dbReference>
<feature type="short sequence motif" description="GXGXXG" evidence="5">
    <location>
        <begin position="226"/>
        <end position="231"/>
    </location>
</feature>
<reference evidence="8" key="1">
    <citation type="journal article" date="2020" name="Stud. Mycol.">
        <title>101 Dothideomycetes genomes: a test case for predicting lifestyles and emergence of pathogens.</title>
        <authorList>
            <person name="Haridas S."/>
            <person name="Albert R."/>
            <person name="Binder M."/>
            <person name="Bloem J."/>
            <person name="Labutti K."/>
            <person name="Salamov A."/>
            <person name="Andreopoulos B."/>
            <person name="Baker S."/>
            <person name="Barry K."/>
            <person name="Bills G."/>
            <person name="Bluhm B."/>
            <person name="Cannon C."/>
            <person name="Castanera R."/>
            <person name="Culley D."/>
            <person name="Daum C."/>
            <person name="Ezra D."/>
            <person name="Gonzalez J."/>
            <person name="Henrissat B."/>
            <person name="Kuo A."/>
            <person name="Liang C."/>
            <person name="Lipzen A."/>
            <person name="Lutzoni F."/>
            <person name="Magnuson J."/>
            <person name="Mondo S."/>
            <person name="Nolan M."/>
            <person name="Ohm R."/>
            <person name="Pangilinan J."/>
            <person name="Park H.-J."/>
            <person name="Ramirez L."/>
            <person name="Alfaro M."/>
            <person name="Sun H."/>
            <person name="Tritt A."/>
            <person name="Yoshinaga Y."/>
            <person name="Zwiers L.-H."/>
            <person name="Turgeon B."/>
            <person name="Goodwin S."/>
            <person name="Spatafora J."/>
            <person name="Crous P."/>
            <person name="Grigoriev I."/>
        </authorList>
    </citation>
    <scope>NUCLEOTIDE SEQUENCE</scope>
    <source>
        <strain evidence="8">CBS 122368</strain>
    </source>
</reference>
<dbReference type="EMBL" id="ML987190">
    <property type="protein sequence ID" value="KAF2254927.1"/>
    <property type="molecule type" value="Genomic_DNA"/>
</dbReference>
<evidence type="ECO:0000313" key="8">
    <source>
        <dbReference type="EMBL" id="KAF2254927.1"/>
    </source>
</evidence>
<dbReference type="InterPro" id="IPR021771">
    <property type="entry name" value="Triacylglycerol_lipase_N"/>
</dbReference>
<feature type="compositionally biased region" description="Polar residues" evidence="6">
    <location>
        <begin position="1"/>
        <end position="14"/>
    </location>
</feature>
<dbReference type="RefSeq" id="XP_033689931.1">
    <property type="nucleotide sequence ID" value="XM_033831868.1"/>
</dbReference>
<evidence type="ECO:0000256" key="2">
    <source>
        <dbReference type="ARBA" id="ARBA00022801"/>
    </source>
</evidence>
<keyword evidence="2 5" id="KW-0378">Hydrolase</keyword>
<dbReference type="Pfam" id="PF01734">
    <property type="entry name" value="Patatin"/>
    <property type="match status" value="1"/>
</dbReference>
<feature type="region of interest" description="Disordered" evidence="6">
    <location>
        <begin position="895"/>
        <end position="914"/>
    </location>
</feature>
<dbReference type="InterPro" id="IPR016035">
    <property type="entry name" value="Acyl_Trfase/lysoPLipase"/>
</dbReference>
<feature type="active site" description="Proton acceptor" evidence="5">
    <location>
        <position position="407"/>
    </location>
</feature>
<gene>
    <name evidence="8" type="ORF">BU26DRAFT_547027</name>
</gene>
<evidence type="ECO:0000256" key="5">
    <source>
        <dbReference type="PROSITE-ProRule" id="PRU01161"/>
    </source>
</evidence>
<dbReference type="InterPro" id="IPR002641">
    <property type="entry name" value="PNPLA_dom"/>
</dbReference>
<protein>
    <submittedName>
        <fullName evidence="8">Patatin-domain-containing protein</fullName>
    </submittedName>
</protein>
<feature type="compositionally biased region" description="Basic and acidic residues" evidence="6">
    <location>
        <begin position="863"/>
        <end position="874"/>
    </location>
</feature>
<keyword evidence="9" id="KW-1185">Reference proteome</keyword>
<feature type="compositionally biased region" description="Low complexity" evidence="6">
    <location>
        <begin position="666"/>
        <end position="687"/>
    </location>
</feature>
<dbReference type="GO" id="GO:0016042">
    <property type="term" value="P:lipid catabolic process"/>
    <property type="evidence" value="ECO:0007669"/>
    <property type="project" value="UniProtKB-UniRule"/>
</dbReference>
<dbReference type="CDD" id="cd07230">
    <property type="entry name" value="Pat_TGL4-5_like"/>
    <property type="match status" value="1"/>
</dbReference>
<dbReference type="AlphaFoldDB" id="A0A6A6IY17"/>
<feature type="region of interest" description="Disordered" evidence="6">
    <location>
        <begin position="839"/>
        <end position="890"/>
    </location>
</feature>
<dbReference type="Pfam" id="PF11815">
    <property type="entry name" value="DUF3336"/>
    <property type="match status" value="1"/>
</dbReference>
<evidence type="ECO:0000256" key="4">
    <source>
        <dbReference type="ARBA" id="ARBA00023098"/>
    </source>
</evidence>
<evidence type="ECO:0000256" key="3">
    <source>
        <dbReference type="ARBA" id="ARBA00022963"/>
    </source>
</evidence>
<feature type="domain" description="PNPLA" evidence="7">
    <location>
        <begin position="222"/>
        <end position="420"/>
    </location>
</feature>
<comment type="caution">
    <text evidence="5">Lacks conserved residue(s) required for the propagation of feature annotation.</text>
</comment>
<dbReference type="SUPFAM" id="SSF52151">
    <property type="entry name" value="FabD/lysophospholipase-like"/>
    <property type="match status" value="1"/>
</dbReference>
<organism evidence="8 9">
    <name type="scientific">Trematosphaeria pertusa</name>
    <dbReference type="NCBI Taxonomy" id="390896"/>
    <lineage>
        <taxon>Eukaryota</taxon>
        <taxon>Fungi</taxon>
        <taxon>Dikarya</taxon>
        <taxon>Ascomycota</taxon>
        <taxon>Pezizomycotina</taxon>
        <taxon>Dothideomycetes</taxon>
        <taxon>Pleosporomycetidae</taxon>
        <taxon>Pleosporales</taxon>
        <taxon>Massarineae</taxon>
        <taxon>Trematosphaeriaceae</taxon>
        <taxon>Trematosphaeria</taxon>
    </lineage>
</organism>
<evidence type="ECO:0000259" key="7">
    <source>
        <dbReference type="PROSITE" id="PS51635"/>
    </source>
</evidence>
<dbReference type="GeneID" id="54585198"/>
<dbReference type="PROSITE" id="PS51635">
    <property type="entry name" value="PNPLA"/>
    <property type="match status" value="1"/>
</dbReference>
<comment type="function">
    <text evidence="1">Probable lipid hydrolase.</text>
</comment>
<name>A0A6A6IY17_9PLEO</name>
<feature type="active site" description="Nucleophile" evidence="5">
    <location>
        <position position="255"/>
    </location>
</feature>
<dbReference type="GO" id="GO:0004806">
    <property type="term" value="F:triacylglycerol lipase activity"/>
    <property type="evidence" value="ECO:0007669"/>
    <property type="project" value="InterPro"/>
</dbReference>
<keyword evidence="3 5" id="KW-0442">Lipid degradation</keyword>
<evidence type="ECO:0000313" key="9">
    <source>
        <dbReference type="Proteomes" id="UP000800094"/>
    </source>
</evidence>
<dbReference type="Proteomes" id="UP000800094">
    <property type="component" value="Unassembled WGS sequence"/>
</dbReference>
<feature type="region of interest" description="Disordered" evidence="6">
    <location>
        <begin position="605"/>
        <end position="758"/>
    </location>
</feature>
<feature type="compositionally biased region" description="Polar residues" evidence="6">
    <location>
        <begin position="711"/>
        <end position="758"/>
    </location>
</feature>
<dbReference type="OrthoDB" id="10049244at2759"/>